<reference evidence="1 2" key="1">
    <citation type="journal article" date="2018" name="Nat. Biotechnol.">
        <title>A standardized bacterial taxonomy based on genome phylogeny substantially revises the tree of life.</title>
        <authorList>
            <person name="Parks D.H."/>
            <person name="Chuvochina M."/>
            <person name="Waite D.W."/>
            <person name="Rinke C."/>
            <person name="Skarshewski A."/>
            <person name="Chaumeil P.A."/>
            <person name="Hugenholtz P."/>
        </authorList>
    </citation>
    <scope>NUCLEOTIDE SEQUENCE [LARGE SCALE GENOMIC DNA]</scope>
    <source>
        <strain evidence="1">UBA9851</strain>
    </source>
</reference>
<comment type="caution">
    <text evidence="1">The sequence shown here is derived from an EMBL/GenBank/DDBJ whole genome shotgun (WGS) entry which is preliminary data.</text>
</comment>
<dbReference type="AlphaFoldDB" id="A0A3B9QU53"/>
<gene>
    <name evidence="1" type="ORF">DCL06_06250</name>
</gene>
<sequence length="86" mass="9179">MTFTPPAKPCAKPVRLGAGDVHDGVLWLTWRGEYILTSSVNNRYAAETMAFPSDVAGFVTDWADLGTVGPCDHPGCIRAAGYTPLP</sequence>
<dbReference type="EMBL" id="DMDD01000139">
    <property type="protein sequence ID" value="HAF72531.1"/>
    <property type="molecule type" value="Genomic_DNA"/>
</dbReference>
<evidence type="ECO:0000313" key="1">
    <source>
        <dbReference type="EMBL" id="HAF72531.1"/>
    </source>
</evidence>
<organism evidence="1 2">
    <name type="scientific">Corynebacterium variabile</name>
    <dbReference type="NCBI Taxonomy" id="1727"/>
    <lineage>
        <taxon>Bacteria</taxon>
        <taxon>Bacillati</taxon>
        <taxon>Actinomycetota</taxon>
        <taxon>Actinomycetes</taxon>
        <taxon>Mycobacteriales</taxon>
        <taxon>Corynebacteriaceae</taxon>
        <taxon>Corynebacterium</taxon>
    </lineage>
</organism>
<dbReference type="Proteomes" id="UP000260925">
    <property type="component" value="Unassembled WGS sequence"/>
</dbReference>
<accession>A0A3B9QU53</accession>
<protein>
    <submittedName>
        <fullName evidence="1">Uncharacterized protein</fullName>
    </submittedName>
</protein>
<proteinExistence type="predicted"/>
<name>A0A3B9QU53_9CORY</name>
<evidence type="ECO:0000313" key="2">
    <source>
        <dbReference type="Proteomes" id="UP000260925"/>
    </source>
</evidence>